<protein>
    <recommendedName>
        <fullName evidence="8">Probable membrane transporter protein</fullName>
    </recommendedName>
</protein>
<name>A0A1B8Q3T9_MORLA</name>
<dbReference type="EMBL" id="LZMS01000047">
    <property type="protein sequence ID" value="OBX63983.1"/>
    <property type="molecule type" value="Genomic_DNA"/>
</dbReference>
<dbReference type="RefSeq" id="WP_065256054.1">
    <property type="nucleotide sequence ID" value="NZ_LZDR01000060.1"/>
</dbReference>
<evidence type="ECO:0000256" key="6">
    <source>
        <dbReference type="ARBA" id="ARBA00022989"/>
    </source>
</evidence>
<dbReference type="PANTHER" id="PTHR30269:SF37">
    <property type="entry name" value="MEMBRANE TRANSPORTER PROTEIN"/>
    <property type="match status" value="1"/>
</dbReference>
<feature type="transmembrane region" description="Helical" evidence="8">
    <location>
        <begin position="122"/>
        <end position="144"/>
    </location>
</feature>
<dbReference type="OrthoDB" id="6197550at2"/>
<comment type="caution">
    <text evidence="9">The sequence shown here is derived from an EMBL/GenBank/DDBJ whole genome shotgun (WGS) entry which is preliminary data.</text>
</comment>
<dbReference type="Proteomes" id="UP000092607">
    <property type="component" value="Unassembled WGS sequence"/>
</dbReference>
<evidence type="ECO:0000256" key="2">
    <source>
        <dbReference type="ARBA" id="ARBA00009142"/>
    </source>
</evidence>
<keyword evidence="6 8" id="KW-1133">Transmembrane helix</keyword>
<feature type="transmembrane region" description="Helical" evidence="8">
    <location>
        <begin position="186"/>
        <end position="205"/>
    </location>
</feature>
<keyword evidence="5 8" id="KW-0812">Transmembrane</keyword>
<feature type="transmembrane region" description="Helical" evidence="8">
    <location>
        <begin position="7"/>
        <end position="31"/>
    </location>
</feature>
<evidence type="ECO:0000256" key="3">
    <source>
        <dbReference type="ARBA" id="ARBA00022448"/>
    </source>
</evidence>
<evidence type="ECO:0000313" key="10">
    <source>
        <dbReference type="Proteomes" id="UP000092607"/>
    </source>
</evidence>
<proteinExistence type="inferred from homology"/>
<dbReference type="GO" id="GO:0005886">
    <property type="term" value="C:plasma membrane"/>
    <property type="evidence" value="ECO:0007669"/>
    <property type="project" value="UniProtKB-SubCell"/>
</dbReference>
<dbReference type="PANTHER" id="PTHR30269">
    <property type="entry name" value="TRANSMEMBRANE PROTEIN YFCA"/>
    <property type="match status" value="1"/>
</dbReference>
<gene>
    <name evidence="9" type="ORF">A9309_05470</name>
</gene>
<evidence type="ECO:0000256" key="1">
    <source>
        <dbReference type="ARBA" id="ARBA00004651"/>
    </source>
</evidence>
<feature type="transmembrane region" description="Helical" evidence="8">
    <location>
        <begin position="94"/>
        <end position="110"/>
    </location>
</feature>
<keyword evidence="7 8" id="KW-0472">Membrane</keyword>
<comment type="subcellular location">
    <subcellularLocation>
        <location evidence="1 8">Cell membrane</location>
        <topology evidence="1 8">Multi-pass membrane protein</topology>
    </subcellularLocation>
</comment>
<feature type="transmembrane region" description="Helical" evidence="8">
    <location>
        <begin position="156"/>
        <end position="180"/>
    </location>
</feature>
<reference evidence="9 10" key="1">
    <citation type="submission" date="2016-06" db="EMBL/GenBank/DDBJ databases">
        <title>Draft genome of Moraxella lacunata CCUG 57757A.</title>
        <authorList>
            <person name="Salva-Serra F."/>
            <person name="Engstrom-Jakobsson H."/>
            <person name="Thorell K."/>
            <person name="Gonzales-Siles L."/>
            <person name="Karlsson R."/>
            <person name="Boulund F."/>
            <person name="Engstrand L."/>
            <person name="Kristiansson E."/>
            <person name="Moore E."/>
        </authorList>
    </citation>
    <scope>NUCLEOTIDE SEQUENCE [LARGE SCALE GENOMIC DNA]</scope>
    <source>
        <strain evidence="9 10">CCUG 57757A</strain>
    </source>
</reference>
<keyword evidence="4 8" id="KW-1003">Cell membrane</keyword>
<sequence>MNDVILGIINFFTSALAGITGLGGGTILLGFMPMFLPASAIIPIHGTTQLASNVSRVWFGRRDLDFTHFRPFVIGAVVGVAFFGTAVKFVKLDLIPLFIAIYILLTQWSSTVNRLLKSFESFYLIGFLQTGIGLFVGAPGPLHLPLLMKKYDNNDVVVTVGSLMMSLVHVLKLAVYVALGFAFFEYWQVILLMVISASFGSWAGVKLRNRLPMAWVRTVLPWLLTVIALKIIYDNAVKFGWIGVVF</sequence>
<feature type="transmembrane region" description="Helical" evidence="8">
    <location>
        <begin position="68"/>
        <end position="87"/>
    </location>
</feature>
<dbReference type="AlphaFoldDB" id="A0A1B8Q3T9"/>
<accession>A0A1B8Q3T9</accession>
<evidence type="ECO:0000256" key="8">
    <source>
        <dbReference type="RuleBase" id="RU363041"/>
    </source>
</evidence>
<keyword evidence="3" id="KW-0813">Transport</keyword>
<evidence type="ECO:0000313" key="9">
    <source>
        <dbReference type="EMBL" id="OBX63983.1"/>
    </source>
</evidence>
<feature type="transmembrane region" description="Helical" evidence="8">
    <location>
        <begin position="214"/>
        <end position="233"/>
    </location>
</feature>
<evidence type="ECO:0000256" key="7">
    <source>
        <dbReference type="ARBA" id="ARBA00023136"/>
    </source>
</evidence>
<dbReference type="InterPro" id="IPR052017">
    <property type="entry name" value="TSUP"/>
</dbReference>
<dbReference type="InterPro" id="IPR002781">
    <property type="entry name" value="TM_pro_TauE-like"/>
</dbReference>
<evidence type="ECO:0000256" key="4">
    <source>
        <dbReference type="ARBA" id="ARBA00022475"/>
    </source>
</evidence>
<dbReference type="Pfam" id="PF01925">
    <property type="entry name" value="TauE"/>
    <property type="match status" value="1"/>
</dbReference>
<comment type="similarity">
    <text evidence="2 8">Belongs to the 4-toluene sulfonate uptake permease (TSUP) (TC 2.A.102) family.</text>
</comment>
<evidence type="ECO:0000256" key="5">
    <source>
        <dbReference type="ARBA" id="ARBA00022692"/>
    </source>
</evidence>
<organism evidence="9 10">
    <name type="scientific">Moraxella lacunata</name>
    <dbReference type="NCBI Taxonomy" id="477"/>
    <lineage>
        <taxon>Bacteria</taxon>
        <taxon>Pseudomonadati</taxon>
        <taxon>Pseudomonadota</taxon>
        <taxon>Gammaproteobacteria</taxon>
        <taxon>Moraxellales</taxon>
        <taxon>Moraxellaceae</taxon>
        <taxon>Moraxella</taxon>
    </lineage>
</organism>